<accession>A0A160VIP8</accession>
<dbReference type="AlphaFoldDB" id="A0A160VIP8"/>
<evidence type="ECO:0000313" key="1">
    <source>
        <dbReference type="EMBL" id="CUV10695.1"/>
    </source>
</evidence>
<sequence length="50" mass="5829">MTNDLHLHFQLTRWVSKGMEPLQIIPQWAEIQSHSGWMKIRIMCLTHAGG</sequence>
<name>A0A160VIP8_9ZZZZ</name>
<reference evidence="1" key="1">
    <citation type="submission" date="2015-10" db="EMBL/GenBank/DDBJ databases">
        <authorList>
            <person name="Gilbert D.G."/>
        </authorList>
    </citation>
    <scope>NUCLEOTIDE SEQUENCE</scope>
</reference>
<protein>
    <submittedName>
        <fullName evidence="1">Uncharacterized protein</fullName>
    </submittedName>
</protein>
<organism evidence="1">
    <name type="scientific">hydrothermal vent metagenome</name>
    <dbReference type="NCBI Taxonomy" id="652676"/>
    <lineage>
        <taxon>unclassified sequences</taxon>
        <taxon>metagenomes</taxon>
        <taxon>ecological metagenomes</taxon>
    </lineage>
</organism>
<proteinExistence type="predicted"/>
<dbReference type="EMBL" id="FAXC01000465">
    <property type="protein sequence ID" value="CUV10695.1"/>
    <property type="molecule type" value="Genomic_DNA"/>
</dbReference>
<gene>
    <name evidence="1" type="ORF">MGWOODY_Mmi1523</name>
</gene>